<evidence type="ECO:0000256" key="2">
    <source>
        <dbReference type="SAM" id="Phobius"/>
    </source>
</evidence>
<dbReference type="KEGG" id="lho:LOOC260_108710"/>
<feature type="compositionally biased region" description="Basic residues" evidence="1">
    <location>
        <begin position="227"/>
        <end position="236"/>
    </location>
</feature>
<reference evidence="3 4" key="1">
    <citation type="submission" date="2014-11" db="EMBL/GenBank/DDBJ databases">
        <title>Complete genome sequence and analysis of Lactobacillus hokkaidonensis LOOC260T.</title>
        <authorList>
            <person name="Tanizawa Y."/>
            <person name="Tohno M."/>
            <person name="Kaminuma E."/>
            <person name="Nakamura Y."/>
            <person name="Arita M."/>
        </authorList>
    </citation>
    <scope>NUCLEOTIDE SEQUENCE [LARGE SCALE GENOMIC DNA]</scope>
    <source>
        <strain evidence="3 4">LOOC260</strain>
    </source>
</reference>
<accession>A0A0A1GY66</accession>
<feature type="region of interest" description="Disordered" evidence="1">
    <location>
        <begin position="211"/>
        <end position="236"/>
    </location>
</feature>
<dbReference type="EMBL" id="AP014680">
    <property type="protein sequence ID" value="BAP85411.1"/>
    <property type="molecule type" value="Genomic_DNA"/>
</dbReference>
<evidence type="ECO:0000313" key="4">
    <source>
        <dbReference type="Proteomes" id="UP000031620"/>
    </source>
</evidence>
<gene>
    <name evidence="3" type="ORF">LOOC260_108710</name>
</gene>
<feature type="transmembrane region" description="Helical" evidence="2">
    <location>
        <begin position="59"/>
        <end position="77"/>
    </location>
</feature>
<sequence>MKNDQVPTNFFALYQRIRGSILKNNYEVYPDKIRTYTTSIIFLAFALGFLAIIFVKTWLILKLFAIFFGVLFAYLAYKTFRDGHLDHPDYLINDQGVTDNTKDSPVTVSWDDILKIEMTPNNAVMQIGILATSTVSDEAQKATALKDNLSNNGNLAFYSIMIDGFRYRQKPFLKIFKELERQGIEHNPQILISEYIDLETKRKMADKRDAEIRAARKQRKLEQRMNNPKKHWWQRS</sequence>
<evidence type="ECO:0000256" key="1">
    <source>
        <dbReference type="SAM" id="MobiDB-lite"/>
    </source>
</evidence>
<proteinExistence type="predicted"/>
<keyword evidence="2" id="KW-0472">Membrane</keyword>
<name>A0A0A1GY66_9LACO</name>
<keyword evidence="2" id="KW-0812">Transmembrane</keyword>
<organism evidence="3 4">
    <name type="scientific">Paucilactobacillus hokkaidonensis JCM 18461</name>
    <dbReference type="NCBI Taxonomy" id="1291742"/>
    <lineage>
        <taxon>Bacteria</taxon>
        <taxon>Bacillati</taxon>
        <taxon>Bacillota</taxon>
        <taxon>Bacilli</taxon>
        <taxon>Lactobacillales</taxon>
        <taxon>Lactobacillaceae</taxon>
        <taxon>Paucilactobacillus</taxon>
    </lineage>
</organism>
<feature type="transmembrane region" description="Helical" evidence="2">
    <location>
        <begin position="33"/>
        <end position="53"/>
    </location>
</feature>
<evidence type="ECO:0000313" key="3">
    <source>
        <dbReference type="EMBL" id="BAP85411.1"/>
    </source>
</evidence>
<dbReference type="HOGENOM" id="CLU_102517_0_0_9"/>
<dbReference type="AlphaFoldDB" id="A0A0A1GY66"/>
<keyword evidence="2" id="KW-1133">Transmembrane helix</keyword>
<dbReference type="Proteomes" id="UP000031620">
    <property type="component" value="Chromosome"/>
</dbReference>
<dbReference type="STRING" id="1291742.LOOC260_108710"/>
<protein>
    <submittedName>
        <fullName evidence="3">Uncharacterized protein</fullName>
    </submittedName>
</protein>